<evidence type="ECO:0000313" key="1">
    <source>
        <dbReference type="EMBL" id="KAK9238780.1"/>
    </source>
</evidence>
<organism evidence="1 2">
    <name type="scientific">Lipomyces kononenkoae</name>
    <name type="common">Yeast</name>
    <dbReference type="NCBI Taxonomy" id="34357"/>
    <lineage>
        <taxon>Eukaryota</taxon>
        <taxon>Fungi</taxon>
        <taxon>Dikarya</taxon>
        <taxon>Ascomycota</taxon>
        <taxon>Saccharomycotina</taxon>
        <taxon>Lipomycetes</taxon>
        <taxon>Lipomycetales</taxon>
        <taxon>Lipomycetaceae</taxon>
        <taxon>Lipomyces</taxon>
    </lineage>
</organism>
<accession>A0ACC3T570</accession>
<keyword evidence="2" id="KW-1185">Reference proteome</keyword>
<dbReference type="EMBL" id="MU971352">
    <property type="protein sequence ID" value="KAK9238780.1"/>
    <property type="molecule type" value="Genomic_DNA"/>
</dbReference>
<protein>
    <submittedName>
        <fullName evidence="1">Uncharacterized protein</fullName>
    </submittedName>
</protein>
<sequence>MVLLRLIRHTATTCCSVLDENENEHIDIPKGPAFALGITALVFTIVMFLLNYVATVILTLAAVEDPHESYSRLGSESSQPLVWEDDNDVDADGAQLEAADGVGRSSSGKGRFFTSTIRRTITYLRNEAGPWGPFRGLSVYIVMQIFSWLYVHFVASLFPILLQPVVYLGLVVCLAPFSLVLTHVILTVPAQRNWFRRLRNTPFRLSKLTVPVLAAEYLAWQVTSIPSFIILEFGLPYMGHGGWKALFGTFATLFGISLFFLLFILLSVPATVVRIRVQASFLPDDEEQIISFDREAFGTITTMRDAMYSLGKNLKTFSLSDRMRLFRLIVKFMVIGIALSILFICVLTGELVWMVKENPDIGKYLQETFFGQS</sequence>
<gene>
    <name evidence="1" type="ORF">V1525DRAFT_400017</name>
</gene>
<dbReference type="Proteomes" id="UP001433508">
    <property type="component" value="Unassembled WGS sequence"/>
</dbReference>
<evidence type="ECO:0000313" key="2">
    <source>
        <dbReference type="Proteomes" id="UP001433508"/>
    </source>
</evidence>
<proteinExistence type="predicted"/>
<comment type="caution">
    <text evidence="1">The sequence shown here is derived from an EMBL/GenBank/DDBJ whole genome shotgun (WGS) entry which is preliminary data.</text>
</comment>
<name>A0ACC3T570_LIPKO</name>
<reference evidence="2" key="1">
    <citation type="journal article" date="2024" name="Front. Bioeng. Biotechnol.">
        <title>Genome-scale model development and genomic sequencing of the oleaginous clade Lipomyces.</title>
        <authorList>
            <person name="Czajka J.J."/>
            <person name="Han Y."/>
            <person name="Kim J."/>
            <person name="Mondo S.J."/>
            <person name="Hofstad B.A."/>
            <person name="Robles A."/>
            <person name="Haridas S."/>
            <person name="Riley R."/>
            <person name="LaButti K."/>
            <person name="Pangilinan J."/>
            <person name="Andreopoulos W."/>
            <person name="Lipzen A."/>
            <person name="Yan J."/>
            <person name="Wang M."/>
            <person name="Ng V."/>
            <person name="Grigoriev I.V."/>
            <person name="Spatafora J.W."/>
            <person name="Magnuson J.K."/>
            <person name="Baker S.E."/>
            <person name="Pomraning K.R."/>
        </authorList>
    </citation>
    <scope>NUCLEOTIDE SEQUENCE [LARGE SCALE GENOMIC DNA]</scope>
    <source>
        <strain evidence="2">CBS 7786</strain>
    </source>
</reference>